<evidence type="ECO:0000313" key="3">
    <source>
        <dbReference type="Proteomes" id="UP000800039"/>
    </source>
</evidence>
<gene>
    <name evidence="2" type="ORF">K460DRAFT_364966</name>
</gene>
<sequence length="242" mass="25768">MLFTALSTALVLLASSANALPWPAQEVATYTPARDLSRLAKLFPESSLPAPNESLKYVLLGIGTQNYTCPPGDENAVPGTTGAVATLYDIGSKLNDDPMAKWKIGSISPLALALSALPKTLTMGLKSQGFDKIAGHHFFGKISDINTPIFALDKLSLQPQPLAQVSKLNETDAPATSCPGNNGLGAIKWLYLKDTKNISQGGINTVYRVETAGGNKPATCKGMKPSWEVKYAAQYWVFGPKN</sequence>
<dbReference type="PANTHER" id="PTHR35567:SF1">
    <property type="entry name" value="CONSERVED FUNGAL PROTEIN (AFU_ORTHOLOGUE AFUA_1G14230)"/>
    <property type="match status" value="1"/>
</dbReference>
<evidence type="ECO:0008006" key="4">
    <source>
        <dbReference type="Google" id="ProtNLM"/>
    </source>
</evidence>
<name>A0A9P4GPQ3_9PLEO</name>
<accession>A0A9P4GPQ3</accession>
<feature type="chain" id="PRO_5040134573" description="Malate dehydrogenase" evidence="1">
    <location>
        <begin position="20"/>
        <end position="242"/>
    </location>
</feature>
<dbReference type="RefSeq" id="XP_040791620.1">
    <property type="nucleotide sequence ID" value="XM_040933096.1"/>
</dbReference>
<protein>
    <recommendedName>
        <fullName evidence="4">Malate dehydrogenase</fullName>
    </recommendedName>
</protein>
<dbReference type="EMBL" id="ML976615">
    <property type="protein sequence ID" value="KAF1849057.1"/>
    <property type="molecule type" value="Genomic_DNA"/>
</dbReference>
<reference evidence="2" key="1">
    <citation type="submission" date="2020-01" db="EMBL/GenBank/DDBJ databases">
        <authorList>
            <consortium name="DOE Joint Genome Institute"/>
            <person name="Haridas S."/>
            <person name="Albert R."/>
            <person name="Binder M."/>
            <person name="Bloem J."/>
            <person name="Labutti K."/>
            <person name="Salamov A."/>
            <person name="Andreopoulos B."/>
            <person name="Baker S.E."/>
            <person name="Barry K."/>
            <person name="Bills G."/>
            <person name="Bluhm B.H."/>
            <person name="Cannon C."/>
            <person name="Castanera R."/>
            <person name="Culley D.E."/>
            <person name="Daum C."/>
            <person name="Ezra D."/>
            <person name="Gonzalez J.B."/>
            <person name="Henrissat B."/>
            <person name="Kuo A."/>
            <person name="Liang C."/>
            <person name="Lipzen A."/>
            <person name="Lutzoni F."/>
            <person name="Magnuson J."/>
            <person name="Mondo S."/>
            <person name="Nolan M."/>
            <person name="Ohm R."/>
            <person name="Pangilinan J."/>
            <person name="Park H.-J."/>
            <person name="Ramirez L."/>
            <person name="Alfaro M."/>
            <person name="Sun H."/>
            <person name="Tritt A."/>
            <person name="Yoshinaga Y."/>
            <person name="Zwiers L.-H."/>
            <person name="Turgeon B.G."/>
            <person name="Goodwin S.B."/>
            <person name="Spatafora J.W."/>
            <person name="Crous P.W."/>
            <person name="Grigoriev I.V."/>
        </authorList>
    </citation>
    <scope>NUCLEOTIDE SEQUENCE</scope>
    <source>
        <strain evidence="2">CBS 394.84</strain>
    </source>
</reference>
<dbReference type="PANTHER" id="PTHR35567">
    <property type="entry name" value="MALATE DEHYDROGENASE (AFU_ORTHOLOGUE AFUA_2G13800)"/>
    <property type="match status" value="1"/>
</dbReference>
<dbReference type="Pfam" id="PF11937">
    <property type="entry name" value="DUF3455"/>
    <property type="match status" value="1"/>
</dbReference>
<evidence type="ECO:0000313" key="2">
    <source>
        <dbReference type="EMBL" id="KAF1849057.1"/>
    </source>
</evidence>
<keyword evidence="1" id="KW-0732">Signal</keyword>
<evidence type="ECO:0000256" key="1">
    <source>
        <dbReference type="SAM" id="SignalP"/>
    </source>
</evidence>
<dbReference type="Proteomes" id="UP000800039">
    <property type="component" value="Unassembled WGS sequence"/>
</dbReference>
<comment type="caution">
    <text evidence="2">The sequence shown here is derived from an EMBL/GenBank/DDBJ whole genome shotgun (WGS) entry which is preliminary data.</text>
</comment>
<dbReference type="InterPro" id="IPR021851">
    <property type="entry name" value="DUF3455"/>
</dbReference>
<dbReference type="GeneID" id="63850347"/>
<feature type="signal peptide" evidence="1">
    <location>
        <begin position="1"/>
        <end position="19"/>
    </location>
</feature>
<proteinExistence type="predicted"/>
<organism evidence="2 3">
    <name type="scientific">Cucurbitaria berberidis CBS 394.84</name>
    <dbReference type="NCBI Taxonomy" id="1168544"/>
    <lineage>
        <taxon>Eukaryota</taxon>
        <taxon>Fungi</taxon>
        <taxon>Dikarya</taxon>
        <taxon>Ascomycota</taxon>
        <taxon>Pezizomycotina</taxon>
        <taxon>Dothideomycetes</taxon>
        <taxon>Pleosporomycetidae</taxon>
        <taxon>Pleosporales</taxon>
        <taxon>Pleosporineae</taxon>
        <taxon>Cucurbitariaceae</taxon>
        <taxon>Cucurbitaria</taxon>
    </lineage>
</organism>
<dbReference type="AlphaFoldDB" id="A0A9P4GPQ3"/>
<dbReference type="OrthoDB" id="1859733at2759"/>
<keyword evidence="3" id="KW-1185">Reference proteome</keyword>